<dbReference type="EMBL" id="PDND01000219">
    <property type="protein sequence ID" value="PGH29695.1"/>
    <property type="molecule type" value="Genomic_DNA"/>
</dbReference>
<protein>
    <recommendedName>
        <fullName evidence="3">DUF7587 domain-containing protein</fullName>
    </recommendedName>
</protein>
<keyword evidence="5" id="KW-1185">Reference proteome</keyword>
<keyword evidence="1" id="KW-0175">Coiled coil</keyword>
<dbReference type="AlphaFoldDB" id="A0A2B7Z7X9"/>
<dbReference type="VEuPathDB" id="FungiDB:EMCG_02581"/>
<accession>A0A2B7Z7X9</accession>
<evidence type="ECO:0000256" key="1">
    <source>
        <dbReference type="SAM" id="Coils"/>
    </source>
</evidence>
<proteinExistence type="predicted"/>
<gene>
    <name evidence="4" type="ORF">GX50_07549</name>
</gene>
<feature type="compositionally biased region" description="Acidic residues" evidence="2">
    <location>
        <begin position="172"/>
        <end position="183"/>
    </location>
</feature>
<evidence type="ECO:0000313" key="5">
    <source>
        <dbReference type="Proteomes" id="UP000226031"/>
    </source>
</evidence>
<feature type="coiled-coil region" evidence="1">
    <location>
        <begin position="523"/>
        <end position="558"/>
    </location>
</feature>
<name>A0A2B7Z7X9_9EURO</name>
<organism evidence="4 5">
    <name type="scientific">[Emmonsia] crescens</name>
    <dbReference type="NCBI Taxonomy" id="73230"/>
    <lineage>
        <taxon>Eukaryota</taxon>
        <taxon>Fungi</taxon>
        <taxon>Dikarya</taxon>
        <taxon>Ascomycota</taxon>
        <taxon>Pezizomycotina</taxon>
        <taxon>Eurotiomycetes</taxon>
        <taxon>Eurotiomycetidae</taxon>
        <taxon>Onygenales</taxon>
        <taxon>Ajellomycetaceae</taxon>
        <taxon>Emergomyces</taxon>
    </lineage>
</organism>
<dbReference type="Pfam" id="PF24494">
    <property type="entry name" value="DUF7587"/>
    <property type="match status" value="1"/>
</dbReference>
<comment type="caution">
    <text evidence="4">The sequence shown here is derived from an EMBL/GenBank/DDBJ whole genome shotgun (WGS) entry which is preliminary data.</text>
</comment>
<feature type="domain" description="DUF7587" evidence="3">
    <location>
        <begin position="208"/>
        <end position="342"/>
    </location>
</feature>
<dbReference type="Proteomes" id="UP000226031">
    <property type="component" value="Unassembled WGS sequence"/>
</dbReference>
<evidence type="ECO:0000313" key="4">
    <source>
        <dbReference type="EMBL" id="PGH29695.1"/>
    </source>
</evidence>
<reference evidence="4 5" key="1">
    <citation type="submission" date="2017-10" db="EMBL/GenBank/DDBJ databases">
        <title>Comparative genomics in systemic dimorphic fungi from Ajellomycetaceae.</title>
        <authorList>
            <person name="Munoz J.F."/>
            <person name="Mcewen J.G."/>
            <person name="Clay O.K."/>
            <person name="Cuomo C.A."/>
        </authorList>
    </citation>
    <scope>NUCLEOTIDE SEQUENCE [LARGE SCALE GENOMIC DNA]</scope>
    <source>
        <strain evidence="4 5">UAMH4076</strain>
    </source>
</reference>
<evidence type="ECO:0000259" key="3">
    <source>
        <dbReference type="Pfam" id="PF24494"/>
    </source>
</evidence>
<dbReference type="InterPro" id="IPR056009">
    <property type="entry name" value="DUF7587"/>
</dbReference>
<evidence type="ECO:0000256" key="2">
    <source>
        <dbReference type="SAM" id="MobiDB-lite"/>
    </source>
</evidence>
<feature type="region of interest" description="Disordered" evidence="2">
    <location>
        <begin position="161"/>
        <end position="185"/>
    </location>
</feature>
<sequence>MEVSQLQRPSQSDRNSNNEKYPAFLDFRNIQTPRHKWTDPQRELLCVLRRFYALTKKEEAMIFNYLFETEIEGFRNGLPVTSVNTQWHDMAWRKHPIWISVNSMFLSNDDEYKECRHIIELAAAELGLHLCCRDCDDGQVNPKYPGFHLLQSFFRPRTDVDLQSNPPSAADADVDHDEPEPDIEPERECGAKFKKASMKLRYDGTQQKPQILYRFFNSQSGGTNSSQYFASGLTSTLHPSLYNQRDIEAMAKTHLSRYEVSSPFISTFATLLPCVHRMLTQGQNARVSIIDVSKVDQNGIFSAQDILRKDPLSTDITPGYCGWSEWLIWGEIPESSIVCTIAEPELLEIAEIHPDIGSVLQIKDIKSFTYNRDPLHQRLKNSPTKLDKPAGVIVGKFFKLINLPVEYIEQVAIKISHGWRFTRTTRYARYDEFLDGIHLGYANLASVPSSDNTLAYATLPITPEKSGKSPEVIVINDDDEYEQEVVVIEDNEEEMEVVVIEDDEAEMEVVVVEDEEQIEEVEVVEVDEANYELEDQIINQEEEMIERFQEELRRTIESESEIAEEITSTQNAATTYRWESVDVEMGDAGNETTANIFELDRERVNRMMGW</sequence>